<feature type="domain" description="DUF5117" evidence="4">
    <location>
        <begin position="119"/>
        <end position="299"/>
    </location>
</feature>
<feature type="chain" id="PRO_5038650212" evidence="2">
    <location>
        <begin position="21"/>
        <end position="858"/>
    </location>
</feature>
<sequence length="858" mass="98131">MNRLLWIAAAAALIPLQMSAEQSGTQGILDILKEAASEKTEDSDSTSTKEGEKKSYEEIITAEAETSEGLMNIHKVKKTYYLEIPYALMGKPMLLSSKVSSISNNADVIAGQMPADPLLVEWGSDEENVYLLDADIRAICDTTESIYKGVALNYMKPVRKSFPIKAVNPDSTGVVIDVSRFFCSDEEYMSPFIPASPFDALFGGPKLKGSFQSDMSSILSFNAFPQNIIFRTRMVYTVSSEPFTAIVSVSMIRLPDEPMKPRLADHRIGYFTDSHIEYSEDKDRSETVRYINRWRLEPKPEDMEKYRNGELVEPARPIVYYVDDAFPEKWRKYLKEGIEDWQMAFEEIGFKNAIIAKDYPKDDPDFNPDDIRYSCLRYASTRIANAMGPSWTDPRSGEIIQGSVYFYHDVLKLLHNWCFIQTSAVNPEARKEVFDTETMGPLLRYLVVHEIGHTLGLMHNMRASYAYPVDSLRSPSFTAKYGTTPSVMDYARYNYVAQPGDGVEWLLPPRLGVYDKYAIAWGYRPIYDAETPEDEKPVLNKWILEKGNDPMYRYGEQEIFTYIDPASQSESLGDDAVKASEYGIRNLKIIMKNLVDWTAREGESYDYTKEMYKEVMTQFRRYIGHVSKYIGGNYLEYPVYGDGKPGFIPVSREKQKEALEFTFAQISELPEWMMDREVLGLFDPGNPEIYDYQASTVKSLLSLFPKVGYTAKLSDDPYTQSEYINDLYKLVFGKSIKGKALDRADMNMEYAFVYELFDNLDMLESSGSKSFADNALYLEDSGWPCSHIECREALMNAEESLTKTKKESDLKISAKEILFGTLLDIQELMEKRAGSSRKDLRSHYQYLSYEIEKVLKNM</sequence>
<evidence type="ECO:0000256" key="1">
    <source>
        <dbReference type="SAM" id="MobiDB-lite"/>
    </source>
</evidence>
<organism evidence="6 7">
    <name type="scientific">Candidatus Cryptobacteroides intestinavium</name>
    <dbReference type="NCBI Taxonomy" id="2840766"/>
    <lineage>
        <taxon>Bacteria</taxon>
        <taxon>Pseudomonadati</taxon>
        <taxon>Bacteroidota</taxon>
        <taxon>Bacteroidia</taxon>
        <taxon>Bacteroidales</taxon>
        <taxon>Candidatus Cryptobacteroides</taxon>
    </lineage>
</organism>
<dbReference type="EMBL" id="JADIMI010000014">
    <property type="protein sequence ID" value="MBO8451543.1"/>
    <property type="molecule type" value="Genomic_DNA"/>
</dbReference>
<dbReference type="PANTHER" id="PTHR38478:SF1">
    <property type="entry name" value="ZINC DEPENDENT METALLOPROTEASE DOMAIN LIPOPROTEIN"/>
    <property type="match status" value="1"/>
</dbReference>
<dbReference type="InterPro" id="IPR033428">
    <property type="entry name" value="DUF5118"/>
</dbReference>
<keyword evidence="6" id="KW-0482">Metalloprotease</keyword>
<dbReference type="Gene3D" id="3.40.390.10">
    <property type="entry name" value="Collagenase (Catalytic Domain)"/>
    <property type="match status" value="1"/>
</dbReference>
<dbReference type="AlphaFoldDB" id="A0A9D9EQ00"/>
<dbReference type="GO" id="GO:0008237">
    <property type="term" value="F:metallopeptidase activity"/>
    <property type="evidence" value="ECO:0007669"/>
    <property type="project" value="UniProtKB-KW"/>
</dbReference>
<proteinExistence type="predicted"/>
<evidence type="ECO:0000313" key="6">
    <source>
        <dbReference type="EMBL" id="MBO8451543.1"/>
    </source>
</evidence>
<gene>
    <name evidence="6" type="ORF">IAC06_01495</name>
</gene>
<dbReference type="InterPro" id="IPR032534">
    <property type="entry name" value="EcxA_zinc-bd"/>
</dbReference>
<evidence type="ECO:0000259" key="3">
    <source>
        <dbReference type="Pfam" id="PF16313"/>
    </source>
</evidence>
<dbReference type="InterPro" id="IPR034032">
    <property type="entry name" value="Zn_MMP-like_bac"/>
</dbReference>
<dbReference type="CDD" id="cd04276">
    <property type="entry name" value="ZnMc_MMP_like_2"/>
    <property type="match status" value="1"/>
</dbReference>
<dbReference type="Proteomes" id="UP000823661">
    <property type="component" value="Unassembled WGS sequence"/>
</dbReference>
<dbReference type="SUPFAM" id="SSF55486">
    <property type="entry name" value="Metalloproteases ('zincins'), catalytic domain"/>
    <property type="match status" value="1"/>
</dbReference>
<keyword evidence="6" id="KW-0645">Protease</keyword>
<evidence type="ECO:0000256" key="2">
    <source>
        <dbReference type="SAM" id="SignalP"/>
    </source>
</evidence>
<dbReference type="InterPro" id="IPR033413">
    <property type="entry name" value="DUF5117"/>
</dbReference>
<feature type="signal peptide" evidence="2">
    <location>
        <begin position="1"/>
        <end position="20"/>
    </location>
</feature>
<evidence type="ECO:0000259" key="4">
    <source>
        <dbReference type="Pfam" id="PF17148"/>
    </source>
</evidence>
<feature type="region of interest" description="Disordered" evidence="1">
    <location>
        <begin position="36"/>
        <end position="56"/>
    </location>
</feature>
<keyword evidence="2" id="KW-0732">Signal</keyword>
<accession>A0A9D9EQ00</accession>
<dbReference type="InterPro" id="IPR024079">
    <property type="entry name" value="MetalloPept_cat_dom_sf"/>
</dbReference>
<feature type="domain" description="DUF5118" evidence="5">
    <location>
        <begin position="54"/>
        <end position="101"/>
    </location>
</feature>
<dbReference type="PANTHER" id="PTHR38478">
    <property type="entry name" value="PEPTIDASE M1A AND M12B"/>
    <property type="match status" value="1"/>
</dbReference>
<dbReference type="Pfam" id="PF16313">
    <property type="entry name" value="DUF4953"/>
    <property type="match status" value="1"/>
</dbReference>
<evidence type="ECO:0000313" key="7">
    <source>
        <dbReference type="Proteomes" id="UP000823661"/>
    </source>
</evidence>
<reference evidence="6" key="1">
    <citation type="submission" date="2020-10" db="EMBL/GenBank/DDBJ databases">
        <authorList>
            <person name="Gilroy R."/>
        </authorList>
    </citation>
    <scope>NUCLEOTIDE SEQUENCE</scope>
    <source>
        <strain evidence="6">B1-20833</strain>
    </source>
</reference>
<evidence type="ECO:0000259" key="5">
    <source>
        <dbReference type="Pfam" id="PF17162"/>
    </source>
</evidence>
<comment type="caution">
    <text evidence="6">The sequence shown here is derived from an EMBL/GenBank/DDBJ whole genome shotgun (WGS) entry which is preliminary data.</text>
</comment>
<feature type="domain" description="EcxA zinc-binding" evidence="3">
    <location>
        <begin position="432"/>
        <end position="735"/>
    </location>
</feature>
<dbReference type="Pfam" id="PF17148">
    <property type="entry name" value="DUF5117"/>
    <property type="match status" value="1"/>
</dbReference>
<protein>
    <submittedName>
        <fullName evidence="6">Zinc-dependent metalloprotease</fullName>
    </submittedName>
</protein>
<name>A0A9D9EQ00_9BACT</name>
<reference evidence="6" key="2">
    <citation type="journal article" date="2021" name="PeerJ">
        <title>Extensive microbial diversity within the chicken gut microbiome revealed by metagenomics and culture.</title>
        <authorList>
            <person name="Gilroy R."/>
            <person name="Ravi A."/>
            <person name="Getino M."/>
            <person name="Pursley I."/>
            <person name="Horton D.L."/>
            <person name="Alikhan N.F."/>
            <person name="Baker D."/>
            <person name="Gharbi K."/>
            <person name="Hall N."/>
            <person name="Watson M."/>
            <person name="Adriaenssens E.M."/>
            <person name="Foster-Nyarko E."/>
            <person name="Jarju S."/>
            <person name="Secka A."/>
            <person name="Antonio M."/>
            <person name="Oren A."/>
            <person name="Chaudhuri R.R."/>
            <person name="La Ragione R."/>
            <person name="Hildebrand F."/>
            <person name="Pallen M.J."/>
        </authorList>
    </citation>
    <scope>NUCLEOTIDE SEQUENCE</scope>
    <source>
        <strain evidence="6">B1-20833</strain>
    </source>
</reference>
<dbReference type="Pfam" id="PF17162">
    <property type="entry name" value="DUF5118"/>
    <property type="match status" value="1"/>
</dbReference>
<keyword evidence="6" id="KW-0378">Hydrolase</keyword>